<dbReference type="Pfam" id="PF02151">
    <property type="entry name" value="UVR"/>
    <property type="match status" value="1"/>
</dbReference>
<feature type="short sequence motif" description="Beta-hairpin" evidence="13">
    <location>
        <begin position="113"/>
        <end position="136"/>
    </location>
</feature>
<sequence length="742" mass="82989">MSEALSSPSLTDSDVFQPPAGTSAGFVLNSDYDPAGDQPQAISSLTEGLQQGERDQVLLGVTGSGKTFTMAHVVQNLQRPTLVLAPNKTLAAQLYAEMKSLFPENAVEYFVSYYDYYQPEAYVPRSDTYVEKESSINEQIDRMRHAATRALFERRDVIIVASVSCIYGIGSPETYARMTLSLEAGQQADLKELLRSLTELQYKRNDMNFVRGTFRVRGDSLEIFPAHYEDRAWRVSMFGDEIEDIHEIDPLTGEKGPSLKSVKVYANSHYVTPRPTILQAIEQIKTDMKLRVDEFVAAGKLLEAERLQQRTTFDLEMMEATGSCAGIENYSRYLSGRQPGEPPPTLFEYLPEDALLIVDESHVTVPQIGGMYRGDYARKSTLSEYGFRLPSCIDNRPLKFEEWDLMRPPTVYVSATPGKWEMERTGGVFVEQLIRPTGLIDPRCEIRPTESQVDDVIAECRATMEQGYRVLVTTLTKRMAEDLTEYLHEAGLKVRYIHSDVDTLERIEIIRDLRLGVFDVLVGINLLREGLDIPECALVCILDADKEGYLRSTTSLIQTIGRAARNVDGRVLLYADKRTKSLEAAIGETERRREKQKAYNEEHGITPESIRKQISDILESVYERDHVTVQTGDEETRHLVGNNLQAHMEDLEKRMRDAAANLEFEEAARLRDEIRKLEASELELPPGAAKGAAQATGGESGFAQKVARAEAETKSRRGSKSGGSKGHGGKSGQPSGKGRRKG</sequence>
<evidence type="ECO:0000256" key="4">
    <source>
        <dbReference type="ARBA" id="ARBA00022741"/>
    </source>
</evidence>
<dbReference type="EMBL" id="JBHSCW010000004">
    <property type="protein sequence ID" value="MFC4351798.1"/>
    <property type="molecule type" value="Genomic_DNA"/>
</dbReference>
<evidence type="ECO:0000256" key="10">
    <source>
        <dbReference type="ARBA" id="ARBA00023236"/>
    </source>
</evidence>
<dbReference type="SUPFAM" id="SSF52540">
    <property type="entry name" value="P-loop containing nucleoside triphosphate hydrolases"/>
    <property type="match status" value="2"/>
</dbReference>
<evidence type="ECO:0000313" key="21">
    <source>
        <dbReference type="Proteomes" id="UP001595799"/>
    </source>
</evidence>
<dbReference type="PROSITE" id="PS51192">
    <property type="entry name" value="HELICASE_ATP_BIND_1"/>
    <property type="match status" value="1"/>
</dbReference>
<dbReference type="Gene3D" id="3.40.50.300">
    <property type="entry name" value="P-loop containing nucleotide triphosphate hydrolases"/>
    <property type="match status" value="3"/>
</dbReference>
<evidence type="ECO:0000256" key="14">
    <source>
        <dbReference type="RuleBase" id="RU003587"/>
    </source>
</evidence>
<organism evidence="20 21">
    <name type="scientific">Fodinicurvata halophila</name>
    <dbReference type="NCBI Taxonomy" id="1419723"/>
    <lineage>
        <taxon>Bacteria</taxon>
        <taxon>Pseudomonadati</taxon>
        <taxon>Pseudomonadota</taxon>
        <taxon>Alphaproteobacteria</taxon>
        <taxon>Rhodospirillales</taxon>
        <taxon>Rhodovibrionaceae</taxon>
        <taxon>Fodinicurvata</taxon>
    </lineage>
</organism>
<dbReference type="InterPro" id="IPR014001">
    <property type="entry name" value="Helicase_ATP-bd"/>
</dbReference>
<dbReference type="NCBIfam" id="TIGR00631">
    <property type="entry name" value="uvrb"/>
    <property type="match status" value="1"/>
</dbReference>
<evidence type="ECO:0000256" key="15">
    <source>
        <dbReference type="SAM" id="Coils"/>
    </source>
</evidence>
<comment type="subunit">
    <text evidence="11 13 14">Forms a heterotetramer with UvrA during the search for lesions. Interacts with UvrC in an incision complex.</text>
</comment>
<evidence type="ECO:0000256" key="9">
    <source>
        <dbReference type="ARBA" id="ARBA00023204"/>
    </source>
</evidence>
<keyword evidence="4 13" id="KW-0547">Nucleotide-binding</keyword>
<dbReference type="CDD" id="cd18790">
    <property type="entry name" value="SF2_C_UvrB"/>
    <property type="match status" value="1"/>
</dbReference>
<dbReference type="Pfam" id="PF04851">
    <property type="entry name" value="ResIII"/>
    <property type="match status" value="1"/>
</dbReference>
<proteinExistence type="inferred from homology"/>
<evidence type="ECO:0000256" key="16">
    <source>
        <dbReference type="SAM" id="MobiDB-lite"/>
    </source>
</evidence>
<evidence type="ECO:0000256" key="11">
    <source>
        <dbReference type="ARBA" id="ARBA00026033"/>
    </source>
</evidence>
<keyword evidence="8 13" id="KW-0267">Excision nuclease</keyword>
<dbReference type="InterPro" id="IPR004807">
    <property type="entry name" value="UvrB"/>
</dbReference>
<gene>
    <name evidence="13 20" type="primary">uvrB</name>
    <name evidence="20" type="ORF">ACFOW6_09615</name>
</gene>
<dbReference type="InterPro" id="IPR006935">
    <property type="entry name" value="Helicase/UvrB_N"/>
</dbReference>
<reference evidence="21" key="1">
    <citation type="journal article" date="2019" name="Int. J. Syst. Evol. Microbiol.">
        <title>The Global Catalogue of Microorganisms (GCM) 10K type strain sequencing project: providing services to taxonomists for standard genome sequencing and annotation.</title>
        <authorList>
            <consortium name="The Broad Institute Genomics Platform"/>
            <consortium name="The Broad Institute Genome Sequencing Center for Infectious Disease"/>
            <person name="Wu L."/>
            <person name="Ma J."/>
        </authorList>
    </citation>
    <scope>NUCLEOTIDE SEQUENCE [LARGE SCALE GENOMIC DNA]</scope>
    <source>
        <strain evidence="21">CECT 8472</strain>
    </source>
</reference>
<dbReference type="HAMAP" id="MF_00204">
    <property type="entry name" value="UvrB"/>
    <property type="match status" value="1"/>
</dbReference>
<feature type="domain" description="Helicase C-terminal" evidence="19">
    <location>
        <begin position="452"/>
        <end position="618"/>
    </location>
</feature>
<protein>
    <recommendedName>
        <fullName evidence="12 13">UvrABC system protein B</fullName>
        <shortName evidence="13">Protein UvrB</shortName>
    </recommendedName>
    <alternativeName>
        <fullName evidence="13">Excinuclease ABC subunit B</fullName>
    </alternativeName>
</protein>
<dbReference type="Proteomes" id="UP001595799">
    <property type="component" value="Unassembled WGS sequence"/>
</dbReference>
<dbReference type="Gene3D" id="4.10.860.10">
    <property type="entry name" value="UVR domain"/>
    <property type="match status" value="1"/>
</dbReference>
<feature type="domain" description="UVR" evidence="17">
    <location>
        <begin position="645"/>
        <end position="680"/>
    </location>
</feature>
<feature type="coiled-coil region" evidence="15">
    <location>
        <begin position="641"/>
        <end position="680"/>
    </location>
</feature>
<evidence type="ECO:0000256" key="8">
    <source>
        <dbReference type="ARBA" id="ARBA00022881"/>
    </source>
</evidence>
<name>A0ABV8ULV4_9PROT</name>
<dbReference type="Pfam" id="PF17757">
    <property type="entry name" value="UvrB_inter"/>
    <property type="match status" value="1"/>
</dbReference>
<dbReference type="InterPro" id="IPR001650">
    <property type="entry name" value="Helicase_C-like"/>
</dbReference>
<keyword evidence="7 13" id="KW-0067">ATP-binding</keyword>
<dbReference type="RefSeq" id="WP_382422145.1">
    <property type="nucleotide sequence ID" value="NZ_JBHSCW010000004.1"/>
</dbReference>
<keyword evidence="21" id="KW-1185">Reference proteome</keyword>
<evidence type="ECO:0000259" key="18">
    <source>
        <dbReference type="PROSITE" id="PS51192"/>
    </source>
</evidence>
<feature type="binding site" evidence="13">
    <location>
        <begin position="60"/>
        <end position="67"/>
    </location>
    <ligand>
        <name>ATP</name>
        <dbReference type="ChEBI" id="CHEBI:30616"/>
    </ligand>
</feature>
<dbReference type="Pfam" id="PF00271">
    <property type="entry name" value="Helicase_C"/>
    <property type="match status" value="1"/>
</dbReference>
<dbReference type="InterPro" id="IPR001943">
    <property type="entry name" value="UVR_dom"/>
</dbReference>
<keyword evidence="20" id="KW-0378">Hydrolase</keyword>
<comment type="domain">
    <text evidence="13">The beta-hairpin motif is involved in DNA binding.</text>
</comment>
<dbReference type="InterPro" id="IPR041471">
    <property type="entry name" value="UvrB_inter"/>
</dbReference>
<dbReference type="InterPro" id="IPR027417">
    <property type="entry name" value="P-loop_NTPase"/>
</dbReference>
<dbReference type="CDD" id="cd17916">
    <property type="entry name" value="DEXHc_UvrB"/>
    <property type="match status" value="1"/>
</dbReference>
<accession>A0ABV8ULV4</accession>
<feature type="compositionally biased region" description="Gly residues" evidence="16">
    <location>
        <begin position="720"/>
        <end position="731"/>
    </location>
</feature>
<comment type="similarity">
    <text evidence="2 13 14">Belongs to the UvrB family.</text>
</comment>
<evidence type="ECO:0000259" key="19">
    <source>
        <dbReference type="PROSITE" id="PS51194"/>
    </source>
</evidence>
<evidence type="ECO:0000256" key="2">
    <source>
        <dbReference type="ARBA" id="ARBA00008533"/>
    </source>
</evidence>
<evidence type="ECO:0000256" key="5">
    <source>
        <dbReference type="ARBA" id="ARBA00022763"/>
    </source>
</evidence>
<dbReference type="PANTHER" id="PTHR24029">
    <property type="entry name" value="UVRABC SYSTEM PROTEIN B"/>
    <property type="match status" value="1"/>
</dbReference>
<comment type="function">
    <text evidence="13">The UvrABC repair system catalyzes the recognition and processing of DNA lesions. A damage recognition complex composed of 2 UvrA and 2 UvrB subunits scans DNA for abnormalities. Upon binding of the UvrA(2)B(2) complex to a putative damaged site, the DNA wraps around one UvrB monomer. DNA wrap is dependent on ATP binding by UvrB and probably causes local melting of the DNA helix, facilitating insertion of UvrB beta-hairpin between the DNA strands. Then UvrB probes one DNA strand for the presence of a lesion. If a lesion is found the UvrA subunits dissociate and the UvrB-DNA preincision complex is formed. This complex is subsequently bound by UvrC and the second UvrB is released. If no lesion is found, the DNA wraps around the other UvrB subunit that will check the other stand for damage.</text>
</comment>
<dbReference type="InterPro" id="IPR036876">
    <property type="entry name" value="UVR_dom_sf"/>
</dbReference>
<keyword evidence="6 13" id="KW-0228">DNA excision</keyword>
<dbReference type="SMART" id="SM00487">
    <property type="entry name" value="DEXDc"/>
    <property type="match status" value="1"/>
</dbReference>
<keyword evidence="5 13" id="KW-0227">DNA damage</keyword>
<feature type="domain" description="Helicase ATP-binding" evidence="18">
    <location>
        <begin position="47"/>
        <end position="204"/>
    </location>
</feature>
<keyword evidence="15" id="KW-0175">Coiled coil</keyword>
<dbReference type="SUPFAM" id="SSF46600">
    <property type="entry name" value="C-terminal UvrC-binding domain of UvrB"/>
    <property type="match status" value="1"/>
</dbReference>
<evidence type="ECO:0000256" key="1">
    <source>
        <dbReference type="ARBA" id="ARBA00004496"/>
    </source>
</evidence>
<feature type="region of interest" description="Disordered" evidence="16">
    <location>
        <begin position="682"/>
        <end position="742"/>
    </location>
</feature>
<keyword evidence="3 13" id="KW-0963">Cytoplasm</keyword>
<dbReference type="PROSITE" id="PS51194">
    <property type="entry name" value="HELICASE_CTER"/>
    <property type="match status" value="1"/>
</dbReference>
<dbReference type="Pfam" id="PF12344">
    <property type="entry name" value="UvrB"/>
    <property type="match status" value="1"/>
</dbReference>
<comment type="subcellular location">
    <subcellularLocation>
        <location evidence="1 13 14">Cytoplasm</location>
    </subcellularLocation>
</comment>
<keyword evidence="9 13" id="KW-0234">DNA repair</keyword>
<dbReference type="NCBIfam" id="NF003673">
    <property type="entry name" value="PRK05298.1"/>
    <property type="match status" value="1"/>
</dbReference>
<dbReference type="SMART" id="SM00490">
    <property type="entry name" value="HELICc"/>
    <property type="match status" value="1"/>
</dbReference>
<keyword evidence="10 13" id="KW-0742">SOS response</keyword>
<dbReference type="GO" id="GO:0016787">
    <property type="term" value="F:hydrolase activity"/>
    <property type="evidence" value="ECO:0007669"/>
    <property type="project" value="UniProtKB-KW"/>
</dbReference>
<dbReference type="PROSITE" id="PS50151">
    <property type="entry name" value="UVR"/>
    <property type="match status" value="1"/>
</dbReference>
<feature type="compositionally biased region" description="Low complexity" evidence="16">
    <location>
        <begin position="687"/>
        <end position="697"/>
    </location>
</feature>
<evidence type="ECO:0000256" key="13">
    <source>
        <dbReference type="HAMAP-Rule" id="MF_00204"/>
    </source>
</evidence>
<evidence type="ECO:0000259" key="17">
    <source>
        <dbReference type="PROSITE" id="PS50151"/>
    </source>
</evidence>
<dbReference type="InterPro" id="IPR024759">
    <property type="entry name" value="UvrB_YAD/RRR_dom"/>
</dbReference>
<comment type="caution">
    <text evidence="20">The sequence shown here is derived from an EMBL/GenBank/DDBJ whole genome shotgun (WGS) entry which is preliminary data.</text>
</comment>
<evidence type="ECO:0000313" key="20">
    <source>
        <dbReference type="EMBL" id="MFC4351798.1"/>
    </source>
</evidence>
<evidence type="ECO:0000256" key="7">
    <source>
        <dbReference type="ARBA" id="ARBA00022840"/>
    </source>
</evidence>
<dbReference type="PANTHER" id="PTHR24029:SF0">
    <property type="entry name" value="UVRABC SYSTEM PROTEIN B"/>
    <property type="match status" value="1"/>
</dbReference>
<evidence type="ECO:0000256" key="3">
    <source>
        <dbReference type="ARBA" id="ARBA00022490"/>
    </source>
</evidence>
<evidence type="ECO:0000256" key="6">
    <source>
        <dbReference type="ARBA" id="ARBA00022769"/>
    </source>
</evidence>
<evidence type="ECO:0000256" key="12">
    <source>
        <dbReference type="ARBA" id="ARBA00029504"/>
    </source>
</evidence>